<dbReference type="SMART" id="SM00342">
    <property type="entry name" value="HTH_ARAC"/>
    <property type="match status" value="1"/>
</dbReference>
<evidence type="ECO:0000256" key="2">
    <source>
        <dbReference type="ARBA" id="ARBA00023125"/>
    </source>
</evidence>
<dbReference type="EMBL" id="BJMH01000007">
    <property type="protein sequence ID" value="GEB32248.1"/>
    <property type="molecule type" value="Genomic_DNA"/>
</dbReference>
<dbReference type="Proteomes" id="UP000316882">
    <property type="component" value="Unassembled WGS sequence"/>
</dbReference>
<keyword evidence="6" id="KW-1185">Reference proteome</keyword>
<dbReference type="GO" id="GO:0003700">
    <property type="term" value="F:DNA-binding transcription factor activity"/>
    <property type="evidence" value="ECO:0007669"/>
    <property type="project" value="InterPro"/>
</dbReference>
<name>A0A4Y3PLR8_BREPA</name>
<reference evidence="5 6" key="1">
    <citation type="submission" date="2019-06" db="EMBL/GenBank/DDBJ databases">
        <title>Whole genome shotgun sequence of Brevibacillus parabrevis NBRC 12334.</title>
        <authorList>
            <person name="Hosoyama A."/>
            <person name="Uohara A."/>
            <person name="Ohji S."/>
            <person name="Ichikawa N."/>
        </authorList>
    </citation>
    <scope>NUCLEOTIDE SEQUENCE [LARGE SCALE GENOMIC DNA]</scope>
    <source>
        <strain evidence="5 6">NBRC 12334</strain>
    </source>
</reference>
<evidence type="ECO:0000313" key="6">
    <source>
        <dbReference type="Proteomes" id="UP000316882"/>
    </source>
</evidence>
<dbReference type="InterPro" id="IPR009057">
    <property type="entry name" value="Homeodomain-like_sf"/>
</dbReference>
<dbReference type="Pfam" id="PF12833">
    <property type="entry name" value="HTH_18"/>
    <property type="match status" value="1"/>
</dbReference>
<dbReference type="PANTHER" id="PTHR43280">
    <property type="entry name" value="ARAC-FAMILY TRANSCRIPTIONAL REGULATOR"/>
    <property type="match status" value="1"/>
</dbReference>
<keyword evidence="2" id="KW-0238">DNA-binding</keyword>
<gene>
    <name evidence="5" type="ORF">BPA01_18280</name>
</gene>
<evidence type="ECO:0000256" key="1">
    <source>
        <dbReference type="ARBA" id="ARBA00023015"/>
    </source>
</evidence>
<comment type="caution">
    <text evidence="5">The sequence shown here is derived from an EMBL/GenBank/DDBJ whole genome shotgun (WGS) entry which is preliminary data.</text>
</comment>
<keyword evidence="1" id="KW-0805">Transcription regulation</keyword>
<evidence type="ECO:0000259" key="4">
    <source>
        <dbReference type="PROSITE" id="PS01124"/>
    </source>
</evidence>
<protein>
    <recommendedName>
        <fullName evidence="4">HTH araC/xylS-type domain-containing protein</fullName>
    </recommendedName>
</protein>
<keyword evidence="3" id="KW-0804">Transcription</keyword>
<sequence length="156" mass="18553">MQGVPFSLCLEWLDEMMRCRFAQKETAAFACQVRFQQLLLLLFQNKRLSAESASVPDKREAVERSIQHMLHYCQETLTVEELARIAQVDRWRFTRLFKQATGQLPLDFLNDVRIERTKKMLAQTDDRLQDIAAHFRRPYFSVRKCRKRVQRLCIVS</sequence>
<organism evidence="5 6">
    <name type="scientific">Brevibacillus parabrevis</name>
    <dbReference type="NCBI Taxonomy" id="54914"/>
    <lineage>
        <taxon>Bacteria</taxon>
        <taxon>Bacillati</taxon>
        <taxon>Bacillota</taxon>
        <taxon>Bacilli</taxon>
        <taxon>Bacillales</taxon>
        <taxon>Paenibacillaceae</taxon>
        <taxon>Brevibacillus</taxon>
    </lineage>
</organism>
<dbReference type="AlphaFoldDB" id="A0A4Y3PLR8"/>
<dbReference type="InterPro" id="IPR018060">
    <property type="entry name" value="HTH_AraC"/>
</dbReference>
<proteinExistence type="predicted"/>
<feature type="domain" description="HTH araC/xylS-type" evidence="4">
    <location>
        <begin position="63"/>
        <end position="132"/>
    </location>
</feature>
<dbReference type="GO" id="GO:0043565">
    <property type="term" value="F:sequence-specific DNA binding"/>
    <property type="evidence" value="ECO:0007669"/>
    <property type="project" value="InterPro"/>
</dbReference>
<dbReference type="SUPFAM" id="SSF46689">
    <property type="entry name" value="Homeodomain-like"/>
    <property type="match status" value="1"/>
</dbReference>
<evidence type="ECO:0000256" key="3">
    <source>
        <dbReference type="ARBA" id="ARBA00023163"/>
    </source>
</evidence>
<evidence type="ECO:0000313" key="5">
    <source>
        <dbReference type="EMBL" id="GEB32248.1"/>
    </source>
</evidence>
<dbReference type="PROSITE" id="PS01124">
    <property type="entry name" value="HTH_ARAC_FAMILY_2"/>
    <property type="match status" value="1"/>
</dbReference>
<dbReference type="PANTHER" id="PTHR43280:SF28">
    <property type="entry name" value="HTH-TYPE TRANSCRIPTIONAL ACTIVATOR RHAS"/>
    <property type="match status" value="1"/>
</dbReference>
<accession>A0A4Y3PLR8</accession>
<dbReference type="Gene3D" id="1.10.10.60">
    <property type="entry name" value="Homeodomain-like"/>
    <property type="match status" value="1"/>
</dbReference>